<feature type="domain" description="F-box" evidence="1">
    <location>
        <begin position="71"/>
        <end position="117"/>
    </location>
</feature>
<dbReference type="GeneID" id="65087771"/>
<dbReference type="Proteomes" id="UP000184255">
    <property type="component" value="Unassembled WGS sequence"/>
</dbReference>
<name>A0A1L7TL65_FUSMA</name>
<evidence type="ECO:0000313" key="3">
    <source>
        <dbReference type="Proteomes" id="UP000184255"/>
    </source>
</evidence>
<evidence type="ECO:0000313" key="2">
    <source>
        <dbReference type="EMBL" id="CVK98669.1"/>
    </source>
</evidence>
<reference evidence="3" key="1">
    <citation type="journal article" date="2016" name="Genome Biol. Evol.">
        <title>Comparative 'omics' of the Fusarium fujikuroi species complex highlights differences in genetic potential and metabolite synthesis.</title>
        <authorList>
            <person name="Niehaus E.-M."/>
            <person name="Muensterkoetter M."/>
            <person name="Proctor R.H."/>
            <person name="Brown D.W."/>
            <person name="Sharon A."/>
            <person name="Idan Y."/>
            <person name="Oren-Young L."/>
            <person name="Sieber C.M."/>
            <person name="Novak O."/>
            <person name="Pencik A."/>
            <person name="Tarkowska D."/>
            <person name="Hromadova K."/>
            <person name="Freeman S."/>
            <person name="Maymon M."/>
            <person name="Elazar M."/>
            <person name="Youssef S.A."/>
            <person name="El-Shabrawy E.S.M."/>
            <person name="Shalaby A.B.A."/>
            <person name="Houterman P."/>
            <person name="Brock N.L."/>
            <person name="Burkhardt I."/>
            <person name="Tsavkelova E.A."/>
            <person name="Dickschat J.S."/>
            <person name="Galuszka P."/>
            <person name="Gueldener U."/>
            <person name="Tudzynski B."/>
        </authorList>
    </citation>
    <scope>NUCLEOTIDE SEQUENCE [LARGE SCALE GENOMIC DNA]</scope>
    <source>
        <strain evidence="3">MRC7560</strain>
    </source>
</reference>
<evidence type="ECO:0000259" key="1">
    <source>
        <dbReference type="PROSITE" id="PS50181"/>
    </source>
</evidence>
<dbReference type="AlphaFoldDB" id="A0A1L7TL65"/>
<dbReference type="PROSITE" id="PS50181">
    <property type="entry name" value="FBOX"/>
    <property type="match status" value="1"/>
</dbReference>
<proteinExistence type="predicted"/>
<sequence length="379" mass="43052">MASISAANTNSVPGPSSIPEDIIATKSQILSTCFYKRTKYYFPHHDPQAKQFSQGIYRLFSYCYKTEVPNLGILARLPQDTLEGILLQLDIDSFRRFRQVSRRARYLATALIFYQRVLRHAPDALNALRRTDLSGYVSYSDVYTALTTTKCAFCAQFGDFLFLPTAKRCCFQCLRTSPETALVNAARISRRQPWKGLYTDHADAITNTVELMGVRSFKTHNWDDVQKMSKTRGVLAKDLLAAYIKVDSTLEEPGQALLNPSWLHYRLAASIIFPCLDLRRGKVKTGVSCIGCHRKIWSQNDASLISVSNANISSNPCFRARDRSYSEDEAVSHFSQCAESQRVWRASGRNSVRCMFIQQGGIHYYKANKWRRDEENLSG</sequence>
<dbReference type="VEuPathDB" id="FungiDB:FMAN_08511"/>
<comment type="caution">
    <text evidence="2">The sequence shown here is derived from an EMBL/GenBank/DDBJ whole genome shotgun (WGS) entry which is preliminary data.</text>
</comment>
<dbReference type="InterPro" id="IPR036047">
    <property type="entry name" value="F-box-like_dom_sf"/>
</dbReference>
<keyword evidence="3" id="KW-1185">Reference proteome</keyword>
<gene>
    <name evidence="2" type="ORF">FMAN_08511</name>
</gene>
<dbReference type="SUPFAM" id="SSF81383">
    <property type="entry name" value="F-box domain"/>
    <property type="match status" value="1"/>
</dbReference>
<protein>
    <recommendedName>
        <fullName evidence="1">F-box domain-containing protein</fullName>
    </recommendedName>
</protein>
<organism evidence="2 3">
    <name type="scientific">Fusarium mangiferae</name>
    <name type="common">Mango malformation disease fungus</name>
    <dbReference type="NCBI Taxonomy" id="192010"/>
    <lineage>
        <taxon>Eukaryota</taxon>
        <taxon>Fungi</taxon>
        <taxon>Dikarya</taxon>
        <taxon>Ascomycota</taxon>
        <taxon>Pezizomycotina</taxon>
        <taxon>Sordariomycetes</taxon>
        <taxon>Hypocreomycetidae</taxon>
        <taxon>Hypocreales</taxon>
        <taxon>Nectriaceae</taxon>
        <taxon>Fusarium</taxon>
        <taxon>Fusarium fujikuroi species complex</taxon>
    </lineage>
</organism>
<dbReference type="EMBL" id="FCQH01000009">
    <property type="protein sequence ID" value="CVK98669.1"/>
    <property type="molecule type" value="Genomic_DNA"/>
</dbReference>
<dbReference type="Pfam" id="PF00646">
    <property type="entry name" value="F-box"/>
    <property type="match status" value="1"/>
</dbReference>
<dbReference type="InterPro" id="IPR001810">
    <property type="entry name" value="F-box_dom"/>
</dbReference>
<accession>A0A1L7TL65</accession>
<dbReference type="RefSeq" id="XP_041685376.1">
    <property type="nucleotide sequence ID" value="XM_041835188.1"/>
</dbReference>